<accession>A0A9Q0M757</accession>
<proteinExistence type="predicted"/>
<reference evidence="1" key="1">
    <citation type="submission" date="2022-12" db="EMBL/GenBank/DDBJ databases">
        <title>Genome assemblies of Blomia tropicalis.</title>
        <authorList>
            <person name="Cui Y."/>
        </authorList>
    </citation>
    <scope>NUCLEOTIDE SEQUENCE</scope>
    <source>
        <tissue evidence="1">Adult mites</tissue>
    </source>
</reference>
<evidence type="ECO:0000313" key="1">
    <source>
        <dbReference type="EMBL" id="KAJ6218585.1"/>
    </source>
</evidence>
<evidence type="ECO:0000313" key="2">
    <source>
        <dbReference type="Proteomes" id="UP001142055"/>
    </source>
</evidence>
<protein>
    <submittedName>
        <fullName evidence="1">Uncharacterized protein</fullName>
    </submittedName>
</protein>
<sequence length="92" mass="11027">MIGKHVCNESEHTCLARENPLESNVDYTCDLVSIDQKQCDTEWMDRWIEHKHKDIREKGTHNDWFQCRRHPVFNRIDTPVVIAFRQIGHIRV</sequence>
<dbReference type="Proteomes" id="UP001142055">
    <property type="component" value="Chromosome 3"/>
</dbReference>
<keyword evidence="2" id="KW-1185">Reference proteome</keyword>
<comment type="caution">
    <text evidence="1">The sequence shown here is derived from an EMBL/GenBank/DDBJ whole genome shotgun (WGS) entry which is preliminary data.</text>
</comment>
<name>A0A9Q0M757_BLOTA</name>
<dbReference type="AlphaFoldDB" id="A0A9Q0M757"/>
<organism evidence="1 2">
    <name type="scientific">Blomia tropicalis</name>
    <name type="common">Mite</name>
    <dbReference type="NCBI Taxonomy" id="40697"/>
    <lineage>
        <taxon>Eukaryota</taxon>
        <taxon>Metazoa</taxon>
        <taxon>Ecdysozoa</taxon>
        <taxon>Arthropoda</taxon>
        <taxon>Chelicerata</taxon>
        <taxon>Arachnida</taxon>
        <taxon>Acari</taxon>
        <taxon>Acariformes</taxon>
        <taxon>Sarcoptiformes</taxon>
        <taxon>Astigmata</taxon>
        <taxon>Glycyphagoidea</taxon>
        <taxon>Echimyopodidae</taxon>
        <taxon>Blomia</taxon>
    </lineage>
</organism>
<gene>
    <name evidence="1" type="ORF">RDWZM_009742</name>
</gene>
<dbReference type="EMBL" id="JAPWDV010000003">
    <property type="protein sequence ID" value="KAJ6218585.1"/>
    <property type="molecule type" value="Genomic_DNA"/>
</dbReference>